<comment type="caution">
    <text evidence="3">The sequence shown here is derived from an EMBL/GenBank/DDBJ whole genome shotgun (WGS) entry which is preliminary data.</text>
</comment>
<accession>A0ABU5LD67</accession>
<organism evidence="3 4">
    <name type="scientific">Pantoea eucrina</name>
    <dbReference type="NCBI Taxonomy" id="472693"/>
    <lineage>
        <taxon>Bacteria</taxon>
        <taxon>Pseudomonadati</taxon>
        <taxon>Pseudomonadota</taxon>
        <taxon>Gammaproteobacteria</taxon>
        <taxon>Enterobacterales</taxon>
        <taxon>Erwiniaceae</taxon>
        <taxon>Pantoea</taxon>
    </lineage>
</organism>
<dbReference type="RefSeq" id="WP_322541917.1">
    <property type="nucleotide sequence ID" value="NZ_JAOBTT010000001.1"/>
</dbReference>
<evidence type="ECO:0000259" key="2">
    <source>
        <dbReference type="Pfam" id="PF20016"/>
    </source>
</evidence>
<proteinExistence type="predicted"/>
<feature type="domain" description="Thoeris protein ThsA Macro" evidence="2">
    <location>
        <begin position="84"/>
        <end position="264"/>
    </location>
</feature>
<reference evidence="4" key="1">
    <citation type="submission" date="2023-07" db="EMBL/GenBank/DDBJ databases">
        <title>Structural and functional analysis of rice phyllospheric bacteria for their antimicrobial properties and defense elicitation against blast disease.</title>
        <authorList>
            <person name="Sahu K.P."/>
            <person name="Asharani P."/>
            <person name="Kumar M."/>
            <person name="Reddy B."/>
            <person name="Kumar A."/>
        </authorList>
    </citation>
    <scope>NUCLEOTIDE SEQUENCE [LARGE SCALE GENOMIC DNA]</scope>
    <source>
        <strain evidence="4">OsEp_Plm_30P10</strain>
    </source>
</reference>
<feature type="transmembrane region" description="Helical" evidence="1">
    <location>
        <begin position="20"/>
        <end position="42"/>
    </location>
</feature>
<dbReference type="EMBL" id="JAOBTT010000001">
    <property type="protein sequence ID" value="MDZ7277875.1"/>
    <property type="molecule type" value="Genomic_DNA"/>
</dbReference>
<gene>
    <name evidence="3" type="ORF">N4G40_06250</name>
</gene>
<keyword evidence="1" id="KW-1133">Transmembrane helix</keyword>
<name>A0ABU5LD67_9GAMM</name>
<sequence length="283" mass="32088">MIKSLMDLLRGIVRKPFKTVTYFFTSFSVLFTIVRMVVYFVPGVKFDGMFPLVVMFSISICFTLKKVWKPSKVLIPVPNTGSKIEIVFGDIFNQEGIRVIPANEYFDSKLGLPVSEKSLHGIFINKCFGGHSEPFDKQAESGLSGKNFDVVDKKSDGKFNKYEIGTSILMEADTNKYLVFAFAHTNTETCKAYIDVKDTWIALHEMWNSLRNVSGGEIVNLPLIGSGISGLGLPTRDILNLIILSAITETKHKEVTKVIRIVLHRDRFDDLDLREIKDYWEKK</sequence>
<dbReference type="Proteomes" id="UP001288620">
    <property type="component" value="Unassembled WGS sequence"/>
</dbReference>
<keyword evidence="1" id="KW-0812">Transmembrane</keyword>
<evidence type="ECO:0000313" key="4">
    <source>
        <dbReference type="Proteomes" id="UP001288620"/>
    </source>
</evidence>
<keyword evidence="4" id="KW-1185">Reference proteome</keyword>
<dbReference type="Pfam" id="PF20016">
    <property type="entry name" value="ThsA_Macro"/>
    <property type="match status" value="1"/>
</dbReference>
<keyword evidence="1" id="KW-0472">Membrane</keyword>
<evidence type="ECO:0000256" key="1">
    <source>
        <dbReference type="SAM" id="Phobius"/>
    </source>
</evidence>
<dbReference type="InterPro" id="IPR045535">
    <property type="entry name" value="ThsA_Macro"/>
</dbReference>
<evidence type="ECO:0000313" key="3">
    <source>
        <dbReference type="EMBL" id="MDZ7277875.1"/>
    </source>
</evidence>
<protein>
    <submittedName>
        <fullName evidence="3">DUF6430 domain-containing protein</fullName>
    </submittedName>
</protein>